<comment type="similarity">
    <text evidence="1">Belongs to the UPF0462 family.</text>
</comment>
<name>A0A6I8PDS9_ORNAN</name>
<reference evidence="2" key="3">
    <citation type="submission" date="2025-09" db="UniProtKB">
        <authorList>
            <consortium name="Ensembl"/>
        </authorList>
    </citation>
    <scope>IDENTIFICATION</scope>
    <source>
        <strain evidence="2">Glennie</strain>
    </source>
</reference>
<evidence type="ECO:0000313" key="3">
    <source>
        <dbReference type="Proteomes" id="UP000002279"/>
    </source>
</evidence>
<dbReference type="GeneTree" id="ENSGT00390000006284"/>
<proteinExistence type="inferred from homology"/>
<dbReference type="InParanoid" id="A0A6I8PDS9"/>
<dbReference type="OMA" id="ELCKYSV"/>
<keyword evidence="3" id="KW-1185">Reference proteome</keyword>
<reference evidence="2 3" key="1">
    <citation type="journal article" date="2008" name="Nature">
        <title>Genome analysis of the platypus reveals unique signatures of evolution.</title>
        <authorList>
            <person name="Warren W.C."/>
            <person name="Hillier L.W."/>
            <person name="Marshall Graves J.A."/>
            <person name="Birney E."/>
            <person name="Ponting C.P."/>
            <person name="Grutzner F."/>
            <person name="Belov K."/>
            <person name="Miller W."/>
            <person name="Clarke L."/>
            <person name="Chinwalla A.T."/>
            <person name="Yang S.P."/>
            <person name="Heger A."/>
            <person name="Locke D.P."/>
            <person name="Miethke P."/>
            <person name="Waters P.D."/>
            <person name="Veyrunes F."/>
            <person name="Fulton L."/>
            <person name="Fulton B."/>
            <person name="Graves T."/>
            <person name="Wallis J."/>
            <person name="Puente X.S."/>
            <person name="Lopez-Otin C."/>
            <person name="Ordonez G.R."/>
            <person name="Eichler E.E."/>
            <person name="Chen L."/>
            <person name="Cheng Z."/>
            <person name="Deakin J.E."/>
            <person name="Alsop A."/>
            <person name="Thompson K."/>
            <person name="Kirby P."/>
            <person name="Papenfuss A.T."/>
            <person name="Wakefield M.J."/>
            <person name="Olender T."/>
            <person name="Lancet D."/>
            <person name="Huttley G.A."/>
            <person name="Smit A.F."/>
            <person name="Pask A."/>
            <person name="Temple-Smith P."/>
            <person name="Batzer M.A."/>
            <person name="Walker J.A."/>
            <person name="Konkel M.K."/>
            <person name="Harris R.S."/>
            <person name="Whittington C.M."/>
            <person name="Wong E.S."/>
            <person name="Gemmell N.J."/>
            <person name="Buschiazzo E."/>
            <person name="Vargas Jentzsch I.M."/>
            <person name="Merkel A."/>
            <person name="Schmitz J."/>
            <person name="Zemann A."/>
            <person name="Churakov G."/>
            <person name="Kriegs J.O."/>
            <person name="Brosius J."/>
            <person name="Murchison E.P."/>
            <person name="Sachidanandam R."/>
            <person name="Smith C."/>
            <person name="Hannon G.J."/>
            <person name="Tsend-Ayush E."/>
            <person name="McMillan D."/>
            <person name="Attenborough R."/>
            <person name="Rens W."/>
            <person name="Ferguson-Smith M."/>
            <person name="Lefevre C.M."/>
            <person name="Sharp J.A."/>
            <person name="Nicholas K.R."/>
            <person name="Ray D.A."/>
            <person name="Kube M."/>
            <person name="Reinhardt R."/>
            <person name="Pringle T.H."/>
            <person name="Taylor J."/>
            <person name="Jones R.C."/>
            <person name="Nixon B."/>
            <person name="Dacheux J.L."/>
            <person name="Niwa H."/>
            <person name="Sekita Y."/>
            <person name="Huang X."/>
            <person name="Stark A."/>
            <person name="Kheradpour P."/>
            <person name="Kellis M."/>
            <person name="Flicek P."/>
            <person name="Chen Y."/>
            <person name="Webber C."/>
            <person name="Hardison R."/>
            <person name="Nelson J."/>
            <person name="Hallsworth-Pepin K."/>
            <person name="Delehaunty K."/>
            <person name="Markovic C."/>
            <person name="Minx P."/>
            <person name="Feng Y."/>
            <person name="Kremitzki C."/>
            <person name="Mitreva M."/>
            <person name="Glasscock J."/>
            <person name="Wylie T."/>
            <person name="Wohldmann P."/>
            <person name="Thiru P."/>
            <person name="Nhan M.N."/>
            <person name="Pohl C.S."/>
            <person name="Smith S.M."/>
            <person name="Hou S."/>
            <person name="Nefedov M."/>
            <person name="de Jong P.J."/>
            <person name="Renfree M.B."/>
            <person name="Mardis E.R."/>
            <person name="Wilson R.K."/>
        </authorList>
    </citation>
    <scope>NUCLEOTIDE SEQUENCE [LARGE SCALE GENOMIC DNA]</scope>
    <source>
        <strain evidence="2 3">Glennie</strain>
    </source>
</reference>
<organism evidence="2 3">
    <name type="scientific">Ornithorhynchus anatinus</name>
    <name type="common">Duckbill platypus</name>
    <dbReference type="NCBI Taxonomy" id="9258"/>
    <lineage>
        <taxon>Eukaryota</taxon>
        <taxon>Metazoa</taxon>
        <taxon>Chordata</taxon>
        <taxon>Craniata</taxon>
        <taxon>Vertebrata</taxon>
        <taxon>Euteleostomi</taxon>
        <taxon>Mammalia</taxon>
        <taxon>Monotremata</taxon>
        <taxon>Ornithorhynchidae</taxon>
        <taxon>Ornithorhynchus</taxon>
    </lineage>
</organism>
<dbReference type="Bgee" id="ENSOANG00000046640">
    <property type="expression patterns" value="Expressed in liver and 7 other cell types or tissues"/>
</dbReference>
<evidence type="ECO:0000313" key="2">
    <source>
        <dbReference type="Ensembl" id="ENSOANP00000052055.1"/>
    </source>
</evidence>
<sequence>MEFPVGHTWDGVAVSHEPVRVTLSAEAGGLLLGVRAPFFDDPPAPEAEPGRPCDRLWDSEGAGFVSPFFLNDRTQQYLEVELSLNKYDGTILGFGFRGPEF</sequence>
<dbReference type="AlphaFoldDB" id="A0A6I8PDS9"/>
<evidence type="ECO:0000256" key="1">
    <source>
        <dbReference type="ARBA" id="ARBA00038085"/>
    </source>
</evidence>
<protein>
    <submittedName>
        <fullName evidence="2">Uncharacterized protein</fullName>
    </submittedName>
</protein>
<dbReference type="PANTHER" id="PTHR31475:SF3">
    <property type="entry name" value="UPF0462 PROTEIN C4ORF33"/>
    <property type="match status" value="1"/>
</dbReference>
<dbReference type="Ensembl" id="ENSOANT00000075562.1">
    <property type="protein sequence ID" value="ENSOANP00000052055.1"/>
    <property type="gene ID" value="ENSOANG00000046640.1"/>
</dbReference>
<dbReference type="PANTHER" id="PTHR31475">
    <property type="entry name" value="UPF0462 PROTEIN"/>
    <property type="match status" value="1"/>
</dbReference>
<dbReference type="Proteomes" id="UP000002279">
    <property type="component" value="Chromosome 6"/>
</dbReference>
<reference evidence="2" key="2">
    <citation type="submission" date="2025-08" db="UniProtKB">
        <authorList>
            <consortium name="Ensembl"/>
        </authorList>
    </citation>
    <scope>IDENTIFICATION</scope>
    <source>
        <strain evidence="2">Glennie</strain>
    </source>
</reference>
<accession>A0A6I8PDS9</accession>